<dbReference type="RefSeq" id="WP_142978184.1">
    <property type="nucleotide sequence ID" value="NZ_RKLU01000001.1"/>
</dbReference>
<comment type="caution">
    <text evidence="1">The sequence shown here is derived from an EMBL/GenBank/DDBJ whole genome shotgun (WGS) entry which is preliminary data.</text>
</comment>
<evidence type="ECO:0000313" key="2">
    <source>
        <dbReference type="Proteomes" id="UP000705823"/>
    </source>
</evidence>
<gene>
    <name evidence="1" type="ORF">EGH24_00285</name>
</gene>
<protein>
    <submittedName>
        <fullName evidence="1">Uncharacterized protein</fullName>
    </submittedName>
</protein>
<name>A0A8J8P919_9EURY</name>
<proteinExistence type="predicted"/>
<dbReference type="Pfam" id="PF20126">
    <property type="entry name" value="TumE"/>
    <property type="match status" value="1"/>
</dbReference>
<organism evidence="1 2">
    <name type="scientific">Halonotius terrestris</name>
    <dbReference type="NCBI Taxonomy" id="2487750"/>
    <lineage>
        <taxon>Archaea</taxon>
        <taxon>Methanobacteriati</taxon>
        <taxon>Methanobacteriota</taxon>
        <taxon>Stenosarchaea group</taxon>
        <taxon>Halobacteria</taxon>
        <taxon>Halobacteriales</taxon>
        <taxon>Haloferacaceae</taxon>
        <taxon>Halonotius</taxon>
    </lineage>
</organism>
<dbReference type="Proteomes" id="UP000705823">
    <property type="component" value="Unassembled WGS sequence"/>
</dbReference>
<evidence type="ECO:0000313" key="1">
    <source>
        <dbReference type="EMBL" id="TQQ83278.1"/>
    </source>
</evidence>
<keyword evidence="2" id="KW-1185">Reference proteome</keyword>
<sequence>MAPDDVRVVEDTEQRFEDGTVLRVRVLSVPESEKFPDGVKYRLHYGTEAGDTLLRYDNSHGHHERHTADGLDEEYEFPGYNAVQRRFWKELEQACE</sequence>
<reference evidence="1" key="1">
    <citation type="submission" date="2019-02" db="EMBL/GenBank/DDBJ databases">
        <title>Halonotius sp. a new haloarchaeum isolated from saline soil.</title>
        <authorList>
            <person name="Duran-Viseras A."/>
            <person name="Sanchez-Porro C."/>
            <person name="Ventosa A."/>
        </authorList>
    </citation>
    <scope>NUCLEOTIDE SEQUENCE</scope>
    <source>
        <strain evidence="1">F15B</strain>
    </source>
</reference>
<dbReference type="AlphaFoldDB" id="A0A8J8P919"/>
<dbReference type="OrthoDB" id="294990at2157"/>
<dbReference type="EMBL" id="RKLU01000001">
    <property type="protein sequence ID" value="TQQ83278.1"/>
    <property type="molecule type" value="Genomic_DNA"/>
</dbReference>
<dbReference type="InterPro" id="IPR045397">
    <property type="entry name" value="TumE-like"/>
</dbReference>
<accession>A0A8J8P919</accession>